<dbReference type="GO" id="GO:0003677">
    <property type="term" value="F:DNA binding"/>
    <property type="evidence" value="ECO:0007669"/>
    <property type="project" value="UniProtKB-KW"/>
</dbReference>
<evidence type="ECO:0000256" key="4">
    <source>
        <dbReference type="ARBA" id="ARBA00023163"/>
    </source>
</evidence>
<comment type="similarity">
    <text evidence="1">Belongs to the ner transcriptional regulatory family.</text>
</comment>
<dbReference type="Proteomes" id="UP000004605">
    <property type="component" value="Unassembled WGS sequence"/>
</dbReference>
<keyword evidence="2" id="KW-0805">Transcription regulation</keyword>
<name>F9RZN6_9VIBR</name>
<dbReference type="AlphaFoldDB" id="F9RZN6"/>
<dbReference type="InterPro" id="IPR038722">
    <property type="entry name" value="Ner_HTH_dom"/>
</dbReference>
<comment type="caution">
    <text evidence="6">The sequence shown here is derived from an EMBL/GenBank/DDBJ whole genome shotgun (WGS) entry which is preliminary data.</text>
</comment>
<dbReference type="Pfam" id="PF13693">
    <property type="entry name" value="HTH_35"/>
    <property type="match status" value="1"/>
</dbReference>
<protein>
    <submittedName>
        <fullName evidence="6">Putative transcriptional regulator, Nlp</fullName>
    </submittedName>
</protein>
<sequence length="116" mass="13104">MTTTKRRKKTGLAPCEHDDWDRADIKAALEKAGWSLRQLSIHHGLTPKTFQHALQRPYPKAEAAIADAIGVKPQLIWPSRYDKDGNPNRKRGRKPKIPCCYITTKWDEDTPSKGGA</sequence>
<evidence type="ECO:0000259" key="5">
    <source>
        <dbReference type="Pfam" id="PF13693"/>
    </source>
</evidence>
<keyword evidence="3" id="KW-0238">DNA-binding</keyword>
<evidence type="ECO:0000256" key="3">
    <source>
        <dbReference type="ARBA" id="ARBA00023125"/>
    </source>
</evidence>
<dbReference type="OrthoDB" id="5405994at2"/>
<proteinExistence type="inferred from homology"/>
<evidence type="ECO:0000313" key="6">
    <source>
        <dbReference type="EMBL" id="EGU44695.1"/>
    </source>
</evidence>
<dbReference type="SUPFAM" id="SSF47413">
    <property type="entry name" value="lambda repressor-like DNA-binding domains"/>
    <property type="match status" value="1"/>
</dbReference>
<keyword evidence="4" id="KW-0804">Transcription</keyword>
<reference evidence="6 7" key="1">
    <citation type="journal article" date="2012" name="Int. J. Syst. Evol. Microbiol.">
        <title>Vibrio caribbeanicus sp. nov., isolated from the marine sponge Scleritoderma cyanea.</title>
        <authorList>
            <person name="Hoffmann M."/>
            <person name="Monday S.R."/>
            <person name="Allard M.W."/>
            <person name="Strain E.A."/>
            <person name="Whittaker P."/>
            <person name="Naum M."/>
            <person name="McCarthy P.J."/>
            <person name="Lopez J.V."/>
            <person name="Fischer M."/>
            <person name="Brown E.W."/>
        </authorList>
    </citation>
    <scope>NUCLEOTIDE SEQUENCE [LARGE SCALE GENOMIC DNA]</scope>
    <source>
        <strain evidence="6 7">ATCC 700023</strain>
    </source>
</reference>
<dbReference type="RefSeq" id="WP_006711318.1">
    <property type="nucleotide sequence ID" value="NZ_AFWF01000066.1"/>
</dbReference>
<gene>
    <name evidence="6" type="ORF">VII00023_20172</name>
</gene>
<feature type="domain" description="Ner winged helix-turn-helix DNA-binding" evidence="5">
    <location>
        <begin position="19"/>
        <end position="91"/>
    </location>
</feature>
<evidence type="ECO:0000256" key="2">
    <source>
        <dbReference type="ARBA" id="ARBA00023015"/>
    </source>
</evidence>
<organism evidence="6 7">
    <name type="scientific">Vibrio ichthyoenteri ATCC 700023</name>
    <dbReference type="NCBI Taxonomy" id="870968"/>
    <lineage>
        <taxon>Bacteria</taxon>
        <taxon>Pseudomonadati</taxon>
        <taxon>Pseudomonadota</taxon>
        <taxon>Gammaproteobacteria</taxon>
        <taxon>Vibrionales</taxon>
        <taxon>Vibrionaceae</taxon>
        <taxon>Vibrio</taxon>
    </lineage>
</organism>
<accession>F9RZN6</accession>
<evidence type="ECO:0000256" key="1">
    <source>
        <dbReference type="ARBA" id="ARBA00006157"/>
    </source>
</evidence>
<dbReference type="Gene3D" id="1.10.260.40">
    <property type="entry name" value="lambda repressor-like DNA-binding domains"/>
    <property type="match status" value="1"/>
</dbReference>
<evidence type="ECO:0000313" key="7">
    <source>
        <dbReference type="Proteomes" id="UP000004605"/>
    </source>
</evidence>
<keyword evidence="7" id="KW-1185">Reference proteome</keyword>
<dbReference type="EMBL" id="AFWF01000066">
    <property type="protein sequence ID" value="EGU44695.1"/>
    <property type="molecule type" value="Genomic_DNA"/>
</dbReference>
<dbReference type="InterPro" id="IPR010982">
    <property type="entry name" value="Lambda_DNA-bd_dom_sf"/>
</dbReference>